<organism evidence="1 2">
    <name type="scientific">Potamilus streckersoni</name>
    <dbReference type="NCBI Taxonomy" id="2493646"/>
    <lineage>
        <taxon>Eukaryota</taxon>
        <taxon>Metazoa</taxon>
        <taxon>Spiralia</taxon>
        <taxon>Lophotrochozoa</taxon>
        <taxon>Mollusca</taxon>
        <taxon>Bivalvia</taxon>
        <taxon>Autobranchia</taxon>
        <taxon>Heteroconchia</taxon>
        <taxon>Palaeoheterodonta</taxon>
        <taxon>Unionida</taxon>
        <taxon>Unionoidea</taxon>
        <taxon>Unionidae</taxon>
        <taxon>Ambleminae</taxon>
        <taxon>Lampsilini</taxon>
        <taxon>Potamilus</taxon>
    </lineage>
</organism>
<protein>
    <submittedName>
        <fullName evidence="1">Uncharacterized protein</fullName>
    </submittedName>
</protein>
<keyword evidence="2" id="KW-1185">Reference proteome</keyword>
<dbReference type="EMBL" id="JAEAOA010000342">
    <property type="protein sequence ID" value="KAK3588468.1"/>
    <property type="molecule type" value="Genomic_DNA"/>
</dbReference>
<sequence length="62" mass="7332">MMEFMDMYERETTITITTQTWRVVVDNHFSFLGHPTESLLSDLSYSFLLLLDNNGRENVEGW</sequence>
<name>A0AAE0SB53_9BIVA</name>
<reference evidence="1" key="3">
    <citation type="submission" date="2023-05" db="EMBL/GenBank/DDBJ databases">
        <authorList>
            <person name="Smith C.H."/>
        </authorList>
    </citation>
    <scope>NUCLEOTIDE SEQUENCE</scope>
    <source>
        <strain evidence="1">CHS0354</strain>
        <tissue evidence="1">Mantle</tissue>
    </source>
</reference>
<reference evidence="1" key="1">
    <citation type="journal article" date="2021" name="Genome Biol. Evol.">
        <title>A High-Quality Reference Genome for a Parasitic Bivalve with Doubly Uniparental Inheritance (Bivalvia: Unionida).</title>
        <authorList>
            <person name="Smith C.H."/>
        </authorList>
    </citation>
    <scope>NUCLEOTIDE SEQUENCE</scope>
    <source>
        <strain evidence="1">CHS0354</strain>
    </source>
</reference>
<dbReference type="AlphaFoldDB" id="A0AAE0SB53"/>
<reference evidence="1" key="2">
    <citation type="journal article" date="2021" name="Genome Biol. Evol.">
        <title>Developing a high-quality reference genome for a parasitic bivalve with doubly uniparental inheritance (Bivalvia: Unionida).</title>
        <authorList>
            <person name="Smith C.H."/>
        </authorList>
    </citation>
    <scope>NUCLEOTIDE SEQUENCE</scope>
    <source>
        <strain evidence="1">CHS0354</strain>
        <tissue evidence="1">Mantle</tissue>
    </source>
</reference>
<evidence type="ECO:0000313" key="2">
    <source>
        <dbReference type="Proteomes" id="UP001195483"/>
    </source>
</evidence>
<accession>A0AAE0SB53</accession>
<dbReference type="Proteomes" id="UP001195483">
    <property type="component" value="Unassembled WGS sequence"/>
</dbReference>
<gene>
    <name evidence="1" type="ORF">CHS0354_004682</name>
</gene>
<evidence type="ECO:0000313" key="1">
    <source>
        <dbReference type="EMBL" id="KAK3588468.1"/>
    </source>
</evidence>
<proteinExistence type="predicted"/>
<comment type="caution">
    <text evidence="1">The sequence shown here is derived from an EMBL/GenBank/DDBJ whole genome shotgun (WGS) entry which is preliminary data.</text>
</comment>